<keyword evidence="4" id="KW-1185">Reference proteome</keyword>
<gene>
    <name evidence="3" type="ORF">Q31a_56930</name>
</gene>
<feature type="transmembrane region" description="Helical" evidence="1">
    <location>
        <begin position="178"/>
        <end position="199"/>
    </location>
</feature>
<dbReference type="Proteomes" id="UP000318017">
    <property type="component" value="Chromosome"/>
</dbReference>
<keyword evidence="1" id="KW-0472">Membrane</keyword>
<evidence type="ECO:0000256" key="1">
    <source>
        <dbReference type="SAM" id="Phobius"/>
    </source>
</evidence>
<keyword evidence="1" id="KW-1133">Transmembrane helix</keyword>
<protein>
    <recommendedName>
        <fullName evidence="5">Secreted protein</fullName>
    </recommendedName>
</protein>
<keyword evidence="2" id="KW-0732">Signal</keyword>
<proteinExistence type="predicted"/>
<accession>A0A518GFC9</accession>
<evidence type="ECO:0000313" key="4">
    <source>
        <dbReference type="Proteomes" id="UP000318017"/>
    </source>
</evidence>
<evidence type="ECO:0008006" key="5">
    <source>
        <dbReference type="Google" id="ProtNLM"/>
    </source>
</evidence>
<name>A0A518GFC9_9BACT</name>
<dbReference type="AlphaFoldDB" id="A0A518GFC9"/>
<evidence type="ECO:0000313" key="3">
    <source>
        <dbReference type="EMBL" id="QDV27305.1"/>
    </source>
</evidence>
<dbReference type="KEGG" id="ahel:Q31a_56930"/>
<dbReference type="RefSeq" id="WP_145084514.1">
    <property type="nucleotide sequence ID" value="NZ_CP036298.1"/>
</dbReference>
<reference evidence="3 4" key="1">
    <citation type="submission" date="2019-02" db="EMBL/GenBank/DDBJ databases">
        <title>Deep-cultivation of Planctomycetes and their phenomic and genomic characterization uncovers novel biology.</title>
        <authorList>
            <person name="Wiegand S."/>
            <person name="Jogler M."/>
            <person name="Boedeker C."/>
            <person name="Pinto D."/>
            <person name="Vollmers J."/>
            <person name="Rivas-Marin E."/>
            <person name="Kohn T."/>
            <person name="Peeters S.H."/>
            <person name="Heuer A."/>
            <person name="Rast P."/>
            <person name="Oberbeckmann S."/>
            <person name="Bunk B."/>
            <person name="Jeske O."/>
            <person name="Meyerdierks A."/>
            <person name="Storesund J.E."/>
            <person name="Kallscheuer N."/>
            <person name="Luecker S."/>
            <person name="Lage O.M."/>
            <person name="Pohl T."/>
            <person name="Merkel B.J."/>
            <person name="Hornburger P."/>
            <person name="Mueller R.-W."/>
            <person name="Bruemmer F."/>
            <person name="Labrenz M."/>
            <person name="Spormann A.M."/>
            <person name="Op den Camp H."/>
            <person name="Overmann J."/>
            <person name="Amann R."/>
            <person name="Jetten M.S.M."/>
            <person name="Mascher T."/>
            <person name="Medema M.H."/>
            <person name="Devos D.P."/>
            <person name="Kaster A.-K."/>
            <person name="Ovreas L."/>
            <person name="Rohde M."/>
            <person name="Galperin M.Y."/>
            <person name="Jogler C."/>
        </authorList>
    </citation>
    <scope>NUCLEOTIDE SEQUENCE [LARGE SCALE GENOMIC DNA]</scope>
    <source>
        <strain evidence="3 4">Q31a</strain>
    </source>
</reference>
<feature type="signal peptide" evidence="2">
    <location>
        <begin position="1"/>
        <end position="22"/>
    </location>
</feature>
<sequence length="204" mass="20219" precursor="true">MKKVLFSVLALAACCIAAPAQAGFVTAYSSQSLNDGTFDFTLGTAVYKGTAGDDMGIGLADGDYAYLYQVTQQSNTLSGIDSLTVSTASLAAASGSIGSAANAALSGSGFTAGGVSLDTFTAGTPTSLFDLVSSLTSRGAHSKVLYLVSSRRPADIDGPAFVGLGGSPSGSVSAPGPAAVPLPPALALALVGVPFVRMLKKRNA</sequence>
<feature type="chain" id="PRO_5021835308" description="Secreted protein" evidence="2">
    <location>
        <begin position="23"/>
        <end position="204"/>
    </location>
</feature>
<dbReference type="EMBL" id="CP036298">
    <property type="protein sequence ID" value="QDV27305.1"/>
    <property type="molecule type" value="Genomic_DNA"/>
</dbReference>
<keyword evidence="1" id="KW-0812">Transmembrane</keyword>
<organism evidence="3 4">
    <name type="scientific">Aureliella helgolandensis</name>
    <dbReference type="NCBI Taxonomy" id="2527968"/>
    <lineage>
        <taxon>Bacteria</taxon>
        <taxon>Pseudomonadati</taxon>
        <taxon>Planctomycetota</taxon>
        <taxon>Planctomycetia</taxon>
        <taxon>Pirellulales</taxon>
        <taxon>Pirellulaceae</taxon>
        <taxon>Aureliella</taxon>
    </lineage>
</organism>
<evidence type="ECO:0000256" key="2">
    <source>
        <dbReference type="SAM" id="SignalP"/>
    </source>
</evidence>